<dbReference type="Gene3D" id="2.60.120.260">
    <property type="entry name" value="Galactose-binding domain-like"/>
    <property type="match status" value="1"/>
</dbReference>
<evidence type="ECO:0000313" key="2">
    <source>
        <dbReference type="EMBL" id="MFD2570932.1"/>
    </source>
</evidence>
<keyword evidence="1" id="KW-1133">Transmembrane helix</keyword>
<dbReference type="InterPro" id="IPR026341">
    <property type="entry name" value="T9SS_type_B"/>
</dbReference>
<sequence length="332" mass="36566">MVTPIRKFISNGIVLLNKLHVTIGLVSYLAYGVYHPLLAQVCNESSGEFLINQTFGSAGTSSLGELTTYQYIPQACPSDGQYTVSETVDGTCFNSTWHNVTTDHTPGDVRGNVMIVNGTNAPGTFYQQSVSSLCGGTSYEISLWVMNLLRTGTCQNPLLPNLSISIETKTGLVIQTADIGLVLQTDSPTWRRYSTLFTASTTTDEVVIKLINYQGNYGCGNDIVIDDIQLKQCGECVTEQVYVPDVFTPNNDGKNDALEIFLNPAATFNLNVYNRWGSVIFTSTSRDSRWDGTYAGAPCLPGNYSWSLTYRFDQPSRKGREYVRTGQILLLR</sequence>
<gene>
    <name evidence="2" type="ORF">ACFSUS_09830</name>
</gene>
<feature type="transmembrane region" description="Helical" evidence="1">
    <location>
        <begin position="12"/>
        <end position="34"/>
    </location>
</feature>
<name>A0ABW5M2Z5_9BACT</name>
<evidence type="ECO:0000313" key="3">
    <source>
        <dbReference type="Proteomes" id="UP001597469"/>
    </source>
</evidence>
<keyword evidence="1" id="KW-0472">Membrane</keyword>
<reference evidence="3" key="1">
    <citation type="journal article" date="2019" name="Int. J. Syst. Evol. Microbiol.">
        <title>The Global Catalogue of Microorganisms (GCM) 10K type strain sequencing project: providing services to taxonomists for standard genome sequencing and annotation.</title>
        <authorList>
            <consortium name="The Broad Institute Genomics Platform"/>
            <consortium name="The Broad Institute Genome Sequencing Center for Infectious Disease"/>
            <person name="Wu L."/>
            <person name="Ma J."/>
        </authorList>
    </citation>
    <scope>NUCLEOTIDE SEQUENCE [LARGE SCALE GENOMIC DNA]</scope>
    <source>
        <strain evidence="3">KCTC 42805</strain>
    </source>
</reference>
<organism evidence="2 3">
    <name type="scientific">Spirosoma soli</name>
    <dbReference type="NCBI Taxonomy" id="1770529"/>
    <lineage>
        <taxon>Bacteria</taxon>
        <taxon>Pseudomonadati</taxon>
        <taxon>Bacteroidota</taxon>
        <taxon>Cytophagia</taxon>
        <taxon>Cytophagales</taxon>
        <taxon>Cytophagaceae</taxon>
        <taxon>Spirosoma</taxon>
    </lineage>
</organism>
<proteinExistence type="predicted"/>
<dbReference type="NCBIfam" id="TIGR04131">
    <property type="entry name" value="Bac_Flav_CTERM"/>
    <property type="match status" value="1"/>
</dbReference>
<keyword evidence="1" id="KW-0812">Transmembrane</keyword>
<dbReference type="EMBL" id="JBHULN010000005">
    <property type="protein sequence ID" value="MFD2570932.1"/>
    <property type="molecule type" value="Genomic_DNA"/>
</dbReference>
<keyword evidence="3" id="KW-1185">Reference proteome</keyword>
<dbReference type="Pfam" id="PF13585">
    <property type="entry name" value="CHU_C"/>
    <property type="match status" value="1"/>
</dbReference>
<accession>A0ABW5M2Z5</accession>
<dbReference type="RefSeq" id="WP_381522042.1">
    <property type="nucleotide sequence ID" value="NZ_JBHULN010000005.1"/>
</dbReference>
<comment type="caution">
    <text evidence="2">The sequence shown here is derived from an EMBL/GenBank/DDBJ whole genome shotgun (WGS) entry which is preliminary data.</text>
</comment>
<dbReference type="Proteomes" id="UP001597469">
    <property type="component" value="Unassembled WGS sequence"/>
</dbReference>
<evidence type="ECO:0000256" key="1">
    <source>
        <dbReference type="SAM" id="Phobius"/>
    </source>
</evidence>
<protein>
    <submittedName>
        <fullName evidence="2">Gliding motility-associated C-terminal domain-containing protein</fullName>
    </submittedName>
</protein>